<keyword evidence="5" id="KW-1185">Reference proteome</keyword>
<organism evidence="4 5">
    <name type="scientific">Nonomuraea diastatica</name>
    <dbReference type="NCBI Taxonomy" id="1848329"/>
    <lineage>
        <taxon>Bacteria</taxon>
        <taxon>Bacillati</taxon>
        <taxon>Actinomycetota</taxon>
        <taxon>Actinomycetes</taxon>
        <taxon>Streptosporangiales</taxon>
        <taxon>Streptosporangiaceae</taxon>
        <taxon>Nonomuraea</taxon>
    </lineage>
</organism>
<keyword evidence="2 4" id="KW-0808">Transferase</keyword>
<dbReference type="OrthoDB" id="189743at2"/>
<comment type="caution">
    <text evidence="4">The sequence shown here is derived from an EMBL/GenBank/DDBJ whole genome shotgun (WGS) entry which is preliminary data.</text>
</comment>
<reference evidence="4 5" key="1">
    <citation type="submission" date="2019-03" db="EMBL/GenBank/DDBJ databases">
        <title>Draft genome sequences of novel Actinobacteria.</title>
        <authorList>
            <person name="Sahin N."/>
            <person name="Ay H."/>
            <person name="Saygin H."/>
        </authorList>
    </citation>
    <scope>NUCLEOTIDE SEQUENCE [LARGE SCALE GENOMIC DNA]</scope>
    <source>
        <strain evidence="4 5">KC712</strain>
    </source>
</reference>
<evidence type="ECO:0000256" key="1">
    <source>
        <dbReference type="ARBA" id="ARBA00022603"/>
    </source>
</evidence>
<dbReference type="Proteomes" id="UP000294543">
    <property type="component" value="Unassembled WGS sequence"/>
</dbReference>
<evidence type="ECO:0000259" key="3">
    <source>
        <dbReference type="Pfam" id="PF13649"/>
    </source>
</evidence>
<dbReference type="RefSeq" id="WP_132515377.1">
    <property type="nucleotide sequence ID" value="NZ_SMKP01000133.1"/>
</dbReference>
<evidence type="ECO:0000313" key="5">
    <source>
        <dbReference type="Proteomes" id="UP000294543"/>
    </source>
</evidence>
<keyword evidence="1 4" id="KW-0489">Methyltransferase</keyword>
<dbReference type="EMBL" id="SMKP01000133">
    <property type="protein sequence ID" value="TDD15045.1"/>
    <property type="molecule type" value="Genomic_DNA"/>
</dbReference>
<name>A0A4R4WHL9_9ACTN</name>
<dbReference type="InterPro" id="IPR041698">
    <property type="entry name" value="Methyltransf_25"/>
</dbReference>
<gene>
    <name evidence="4" type="ORF">E1294_35610</name>
</gene>
<feature type="domain" description="Methyltransferase" evidence="3">
    <location>
        <begin position="47"/>
        <end position="135"/>
    </location>
</feature>
<dbReference type="SUPFAM" id="SSF53335">
    <property type="entry name" value="S-adenosyl-L-methionine-dependent methyltransferases"/>
    <property type="match status" value="1"/>
</dbReference>
<dbReference type="GO" id="GO:0008168">
    <property type="term" value="F:methyltransferase activity"/>
    <property type="evidence" value="ECO:0007669"/>
    <property type="project" value="UniProtKB-KW"/>
</dbReference>
<dbReference type="Gene3D" id="3.40.50.150">
    <property type="entry name" value="Vaccinia Virus protein VP39"/>
    <property type="match status" value="1"/>
</dbReference>
<evidence type="ECO:0000256" key="2">
    <source>
        <dbReference type="ARBA" id="ARBA00022679"/>
    </source>
</evidence>
<dbReference type="AlphaFoldDB" id="A0A4R4WHL9"/>
<evidence type="ECO:0000313" key="4">
    <source>
        <dbReference type="EMBL" id="TDD15045.1"/>
    </source>
</evidence>
<protein>
    <submittedName>
        <fullName evidence="4">Class I SAM-dependent methyltransferase</fullName>
    </submittedName>
</protein>
<dbReference type="PANTHER" id="PTHR43861:SF1">
    <property type="entry name" value="TRANS-ACONITATE 2-METHYLTRANSFERASE"/>
    <property type="match status" value="1"/>
</dbReference>
<dbReference type="InterPro" id="IPR029063">
    <property type="entry name" value="SAM-dependent_MTases_sf"/>
</dbReference>
<dbReference type="PANTHER" id="PTHR43861">
    <property type="entry name" value="TRANS-ACONITATE 2-METHYLTRANSFERASE-RELATED"/>
    <property type="match status" value="1"/>
</dbReference>
<proteinExistence type="predicted"/>
<sequence>MEDPTSKTAATYDHIAPAFAAGNEHPDAGLQLFRQRFADTVPAGGTVADLGCGPGRDAAWLGGRGLRVVGVDRSAAMAGLTAARGVPAVLGDLRRPPVAPGSLAGLWSVAALLHVPAAETEATLRAWWTALRTGGVLGLSTSAGDSEGWEEVPSAAGRHRWFVHRDPAALLHLLGAAGFETVEHGLNTAGRTWLSILAIKREV</sequence>
<dbReference type="GO" id="GO:0032259">
    <property type="term" value="P:methylation"/>
    <property type="evidence" value="ECO:0007669"/>
    <property type="project" value="UniProtKB-KW"/>
</dbReference>
<accession>A0A4R4WHL9</accession>
<dbReference type="CDD" id="cd02440">
    <property type="entry name" value="AdoMet_MTases"/>
    <property type="match status" value="1"/>
</dbReference>
<dbReference type="Pfam" id="PF13649">
    <property type="entry name" value="Methyltransf_25"/>
    <property type="match status" value="1"/>
</dbReference>